<proteinExistence type="predicted"/>
<comment type="caution">
    <text evidence="1">The sequence shown here is derived from an EMBL/GenBank/DDBJ whole genome shotgun (WGS) entry which is preliminary data.</text>
</comment>
<dbReference type="EMBL" id="APOI01000014">
    <property type="protein sequence ID" value="ENU24167.1"/>
    <property type="molecule type" value="Genomic_DNA"/>
</dbReference>
<sequence length="31" mass="3523">MIEGESEVLHVNCKRSTPNLILSVITLHLFE</sequence>
<protein>
    <submittedName>
        <fullName evidence="1">Uncharacterized protein</fullName>
    </submittedName>
</protein>
<organism evidence="1 2">
    <name type="scientific">Acinetobacter proteolyticus</name>
    <dbReference type="NCBI Taxonomy" id="1776741"/>
    <lineage>
        <taxon>Bacteria</taxon>
        <taxon>Pseudomonadati</taxon>
        <taxon>Pseudomonadota</taxon>
        <taxon>Gammaproteobacteria</taxon>
        <taxon>Moraxellales</taxon>
        <taxon>Moraxellaceae</taxon>
        <taxon>Acinetobacter</taxon>
    </lineage>
</organism>
<keyword evidence="2" id="KW-1185">Reference proteome</keyword>
<dbReference type="Proteomes" id="UP000013034">
    <property type="component" value="Unassembled WGS sequence"/>
</dbReference>
<evidence type="ECO:0000313" key="2">
    <source>
        <dbReference type="Proteomes" id="UP000013034"/>
    </source>
</evidence>
<gene>
    <name evidence="1" type="ORF">F993_01483</name>
</gene>
<name>A0ABN0JG08_9GAMM</name>
<accession>A0ABN0JG08</accession>
<reference evidence="1 2" key="1">
    <citation type="submission" date="2013-02" db="EMBL/GenBank/DDBJ databases">
        <title>The Genome Sequence of Acinetobacter sp. NIPH 809.</title>
        <authorList>
            <consortium name="The Broad Institute Genome Sequencing Platform"/>
            <consortium name="The Broad Institute Genome Sequencing Center for Infectious Disease"/>
            <person name="Cerqueira G."/>
            <person name="Feldgarden M."/>
            <person name="Courvalin P."/>
            <person name="Perichon B."/>
            <person name="Grillot-Courvalin C."/>
            <person name="Clermont D."/>
            <person name="Rocha E."/>
            <person name="Yoon E.-J."/>
            <person name="Nemec A."/>
            <person name="Walker B."/>
            <person name="Young S.K."/>
            <person name="Zeng Q."/>
            <person name="Gargeya S."/>
            <person name="Fitzgerald M."/>
            <person name="Haas B."/>
            <person name="Abouelleil A."/>
            <person name="Alvarado L."/>
            <person name="Arachchi H.M."/>
            <person name="Berlin A.M."/>
            <person name="Chapman S.B."/>
            <person name="Dewar J."/>
            <person name="Goldberg J."/>
            <person name="Griggs A."/>
            <person name="Gujja S."/>
            <person name="Hansen M."/>
            <person name="Howarth C."/>
            <person name="Imamovic A."/>
            <person name="Larimer J."/>
            <person name="McCowan C."/>
            <person name="Murphy C."/>
            <person name="Neiman D."/>
            <person name="Pearson M."/>
            <person name="Priest M."/>
            <person name="Roberts A."/>
            <person name="Saif S."/>
            <person name="Shea T."/>
            <person name="Sisk P."/>
            <person name="Sykes S."/>
            <person name="Wortman J."/>
            <person name="Nusbaum C."/>
            <person name="Birren B."/>
        </authorList>
    </citation>
    <scope>NUCLEOTIDE SEQUENCE [LARGE SCALE GENOMIC DNA]</scope>
    <source>
        <strain evidence="1 2">NIPH 809</strain>
    </source>
</reference>
<evidence type="ECO:0000313" key="1">
    <source>
        <dbReference type="EMBL" id="ENU24167.1"/>
    </source>
</evidence>